<feature type="compositionally biased region" description="Low complexity" evidence="5">
    <location>
        <begin position="219"/>
        <end position="229"/>
    </location>
</feature>
<dbReference type="GO" id="GO:0019901">
    <property type="term" value="F:protein kinase binding"/>
    <property type="evidence" value="ECO:0007669"/>
    <property type="project" value="TreeGrafter"/>
</dbReference>
<dbReference type="PANTHER" id="PTHR46102:SF2">
    <property type="entry name" value="AXIN"/>
    <property type="match status" value="1"/>
</dbReference>
<evidence type="ECO:0000256" key="4">
    <source>
        <dbReference type="PROSITE-ProRule" id="PRU00069"/>
    </source>
</evidence>
<comment type="caution">
    <text evidence="8">The sequence shown here is derived from an EMBL/GenBank/DDBJ whole genome shotgun (WGS) entry which is preliminary data.</text>
</comment>
<evidence type="ECO:0000313" key="9">
    <source>
        <dbReference type="Proteomes" id="UP001177023"/>
    </source>
</evidence>
<dbReference type="GO" id="GO:0090090">
    <property type="term" value="P:negative regulation of canonical Wnt signaling pathway"/>
    <property type="evidence" value="ECO:0007669"/>
    <property type="project" value="InterPro"/>
</dbReference>
<dbReference type="InterPro" id="IPR001158">
    <property type="entry name" value="DIX"/>
</dbReference>
<dbReference type="PROSITE" id="PS50132">
    <property type="entry name" value="RGS"/>
    <property type="match status" value="1"/>
</dbReference>
<name>A0AA36G4P6_9BILA</name>
<keyword evidence="9" id="KW-1185">Reference proteome</keyword>
<protein>
    <recommendedName>
        <fullName evidence="10">Axin</fullName>
    </recommendedName>
</protein>
<dbReference type="Gene3D" id="1.10.167.10">
    <property type="entry name" value="Regulator of G-protein Signalling 4, domain 2"/>
    <property type="match status" value="1"/>
</dbReference>
<dbReference type="GO" id="GO:0030877">
    <property type="term" value="C:beta-catenin destruction complex"/>
    <property type="evidence" value="ECO:0007669"/>
    <property type="project" value="TreeGrafter"/>
</dbReference>
<evidence type="ECO:0000256" key="3">
    <source>
        <dbReference type="ARBA" id="ARBA00022687"/>
    </source>
</evidence>
<evidence type="ECO:0000259" key="7">
    <source>
        <dbReference type="PROSITE" id="PS50841"/>
    </source>
</evidence>
<dbReference type="PANTHER" id="PTHR46102">
    <property type="entry name" value="AXIN"/>
    <property type="match status" value="1"/>
</dbReference>
<sequence>MGDCPTAWSRRLENVLQDRAALDAFRAWLNANRVQQALELHFAVRAYVQMVRDVNEQAGDLARQIYQRYVSPRTGCAHFIPNKIRQELSTRIRQPTFTAEPRFFDAVSPFVEDYLRRQHEQFCTSDEFVEAFNRVTMEEPRPGMSTSMTEPRTSSRSHTLSHSHSGTQKRSRSRRSPFLTAEALMRSKHDREVALGESHVERLYRGPPRMPYTCHATTSQHDSAVSSSFSSEANRSIRLTSIREEHLRGNPATYTIPRVDRSQHFRDDSSQYDHETEDGRRLFHAVLCKKLNREILRRRRNEATEKQIDELEKSKEKARDVISSSTECYDVMLEDVDGEEEDDDFERYVEGMGSGRHSGSGRTPRTAGIRDGDGTGPMTPLRGFSLGRSTMERTMLLERLPLGEPIDPPGGMMDSRRAPDGITGFAPPQTFGGRFAPPPARPFPTAYNTYAKERPYSHRSEGVYNTESGIGSMFSEDRRTTSRPPSDKERRHRPPITISYKSVDGVPVVAHVPLCGPTLTLREFRKHFSIPAHHGQQFFFKSECEDGSAPYQLLRICDDTAPLPVFEGKISAELKHASPE</sequence>
<dbReference type="Pfam" id="PF00778">
    <property type="entry name" value="DIX"/>
    <property type="match status" value="1"/>
</dbReference>
<feature type="region of interest" description="Disordered" evidence="5">
    <location>
        <begin position="461"/>
        <end position="494"/>
    </location>
</feature>
<accession>A0AA36G4P6</accession>
<dbReference type="Pfam" id="PF00615">
    <property type="entry name" value="RGS"/>
    <property type="match status" value="1"/>
</dbReference>
<keyword evidence="3 4" id="KW-0879">Wnt signaling pathway</keyword>
<dbReference type="InterPro" id="IPR029071">
    <property type="entry name" value="Ubiquitin-like_domsf"/>
</dbReference>
<dbReference type="InterPro" id="IPR043581">
    <property type="entry name" value="Axin-like"/>
</dbReference>
<dbReference type="Proteomes" id="UP001177023">
    <property type="component" value="Unassembled WGS sequence"/>
</dbReference>
<dbReference type="SMART" id="SM00315">
    <property type="entry name" value="RGS"/>
    <property type="match status" value="1"/>
</dbReference>
<reference evidence="8" key="1">
    <citation type="submission" date="2023-06" db="EMBL/GenBank/DDBJ databases">
        <authorList>
            <person name="Delattre M."/>
        </authorList>
    </citation>
    <scope>NUCLEOTIDE SEQUENCE</scope>
    <source>
        <strain evidence="8">AF72</strain>
    </source>
</reference>
<dbReference type="InterPro" id="IPR044926">
    <property type="entry name" value="RGS_subdomain_2"/>
</dbReference>
<dbReference type="GO" id="GO:0031625">
    <property type="term" value="F:ubiquitin protein ligase binding"/>
    <property type="evidence" value="ECO:0007669"/>
    <property type="project" value="TreeGrafter"/>
</dbReference>
<dbReference type="InterPro" id="IPR016137">
    <property type="entry name" value="RGS"/>
</dbReference>
<gene>
    <name evidence="8" type="ORF">MSPICULIGERA_LOCUS16366</name>
</gene>
<organism evidence="8 9">
    <name type="scientific">Mesorhabditis spiculigera</name>
    <dbReference type="NCBI Taxonomy" id="96644"/>
    <lineage>
        <taxon>Eukaryota</taxon>
        <taxon>Metazoa</taxon>
        <taxon>Ecdysozoa</taxon>
        <taxon>Nematoda</taxon>
        <taxon>Chromadorea</taxon>
        <taxon>Rhabditida</taxon>
        <taxon>Rhabditina</taxon>
        <taxon>Rhabditomorpha</taxon>
        <taxon>Rhabditoidea</taxon>
        <taxon>Rhabditidae</taxon>
        <taxon>Mesorhabditinae</taxon>
        <taxon>Mesorhabditis</taxon>
    </lineage>
</organism>
<dbReference type="GO" id="GO:0060090">
    <property type="term" value="F:molecular adaptor activity"/>
    <property type="evidence" value="ECO:0007669"/>
    <property type="project" value="TreeGrafter"/>
</dbReference>
<dbReference type="SUPFAM" id="SSF48097">
    <property type="entry name" value="Regulator of G-protein signaling, RGS"/>
    <property type="match status" value="1"/>
</dbReference>
<dbReference type="GO" id="GO:0016055">
    <property type="term" value="P:Wnt signaling pathway"/>
    <property type="evidence" value="ECO:0007669"/>
    <property type="project" value="UniProtKB-KW"/>
</dbReference>
<dbReference type="Gene3D" id="2.40.240.130">
    <property type="match status" value="1"/>
</dbReference>
<dbReference type="GO" id="GO:0048468">
    <property type="term" value="P:cell development"/>
    <property type="evidence" value="ECO:0007669"/>
    <property type="project" value="TreeGrafter"/>
</dbReference>
<evidence type="ECO:0000256" key="2">
    <source>
        <dbReference type="ARBA" id="ARBA00022490"/>
    </source>
</evidence>
<dbReference type="GO" id="GO:0032436">
    <property type="term" value="P:positive regulation of proteasomal ubiquitin-dependent protein catabolic process"/>
    <property type="evidence" value="ECO:0007669"/>
    <property type="project" value="TreeGrafter"/>
</dbReference>
<feature type="region of interest" description="Disordered" evidence="5">
    <location>
        <begin position="138"/>
        <end position="229"/>
    </location>
</feature>
<dbReference type="GO" id="GO:0005886">
    <property type="term" value="C:plasma membrane"/>
    <property type="evidence" value="ECO:0007669"/>
    <property type="project" value="TreeGrafter"/>
</dbReference>
<feature type="compositionally biased region" description="Low complexity" evidence="5">
    <location>
        <begin position="152"/>
        <end position="165"/>
    </location>
</feature>
<feature type="compositionally biased region" description="Basic and acidic residues" evidence="5">
    <location>
        <begin position="475"/>
        <end position="489"/>
    </location>
</feature>
<dbReference type="GO" id="GO:0005737">
    <property type="term" value="C:cytoplasm"/>
    <property type="evidence" value="ECO:0007669"/>
    <property type="project" value="UniProtKB-SubCell"/>
</dbReference>
<dbReference type="GO" id="GO:0008013">
    <property type="term" value="F:beta-catenin binding"/>
    <property type="evidence" value="ECO:0007669"/>
    <property type="project" value="TreeGrafter"/>
</dbReference>
<evidence type="ECO:0000256" key="1">
    <source>
        <dbReference type="ARBA" id="ARBA00004496"/>
    </source>
</evidence>
<dbReference type="SUPFAM" id="SSF54236">
    <property type="entry name" value="Ubiquitin-like"/>
    <property type="match status" value="1"/>
</dbReference>
<dbReference type="GO" id="GO:0005634">
    <property type="term" value="C:nucleus"/>
    <property type="evidence" value="ECO:0007669"/>
    <property type="project" value="TreeGrafter"/>
</dbReference>
<keyword evidence="2" id="KW-0963">Cytoplasm</keyword>
<feature type="domain" description="RGS" evidence="6">
    <location>
        <begin position="11"/>
        <end position="116"/>
    </location>
</feature>
<evidence type="ECO:0000256" key="5">
    <source>
        <dbReference type="SAM" id="MobiDB-lite"/>
    </source>
</evidence>
<feature type="region of interest" description="Disordered" evidence="5">
    <location>
        <begin position="351"/>
        <end position="385"/>
    </location>
</feature>
<dbReference type="EMBL" id="CATQJA010002653">
    <property type="protein sequence ID" value="CAJ0578103.1"/>
    <property type="molecule type" value="Genomic_DNA"/>
</dbReference>
<comment type="subcellular location">
    <subcellularLocation>
        <location evidence="1">Cytoplasm</location>
    </subcellularLocation>
</comment>
<feature type="domain" description="DIX" evidence="7">
    <location>
        <begin position="492"/>
        <end position="578"/>
    </location>
</feature>
<dbReference type="InterPro" id="IPR038207">
    <property type="entry name" value="DIX_dom_sf"/>
</dbReference>
<dbReference type="PROSITE" id="PS50841">
    <property type="entry name" value="DIX"/>
    <property type="match status" value="1"/>
</dbReference>
<evidence type="ECO:0008006" key="10">
    <source>
        <dbReference type="Google" id="ProtNLM"/>
    </source>
</evidence>
<dbReference type="AlphaFoldDB" id="A0AA36G4P6"/>
<proteinExistence type="predicted"/>
<dbReference type="InterPro" id="IPR036305">
    <property type="entry name" value="RGS_sf"/>
</dbReference>
<feature type="compositionally biased region" description="Basic and acidic residues" evidence="5">
    <location>
        <begin position="185"/>
        <end position="204"/>
    </location>
</feature>
<feature type="non-terminal residue" evidence="8">
    <location>
        <position position="580"/>
    </location>
</feature>
<evidence type="ECO:0000313" key="8">
    <source>
        <dbReference type="EMBL" id="CAJ0578103.1"/>
    </source>
</evidence>
<evidence type="ECO:0000259" key="6">
    <source>
        <dbReference type="PROSITE" id="PS50132"/>
    </source>
</evidence>